<dbReference type="OrthoDB" id="4618973at2"/>
<proteinExistence type="predicted"/>
<evidence type="ECO:0000313" key="1">
    <source>
        <dbReference type="EMBL" id="OFJ54010.1"/>
    </source>
</evidence>
<dbReference type="SUPFAM" id="SSF55961">
    <property type="entry name" value="Bet v1-like"/>
    <property type="match status" value="1"/>
</dbReference>
<keyword evidence="2" id="KW-1185">Reference proteome</keyword>
<protein>
    <submittedName>
        <fullName evidence="1">Polyketide cyclase</fullName>
    </submittedName>
</protein>
<dbReference type="InterPro" id="IPR023393">
    <property type="entry name" value="START-like_dom_sf"/>
</dbReference>
<reference evidence="1 2" key="1">
    <citation type="submission" date="2016-09" db="EMBL/GenBank/DDBJ databases">
        <title>genome sequence of Mycobacterium sp. 739 SCH.</title>
        <authorList>
            <person name="Greninger A.L."/>
            <person name="Qin X."/>
            <person name="Jerome K."/>
            <person name="Vora S."/>
            <person name="Quinn K."/>
        </authorList>
    </citation>
    <scope>NUCLEOTIDE SEQUENCE [LARGE SCALE GENOMIC DNA]</scope>
    <source>
        <strain evidence="1 2">SCH</strain>
    </source>
</reference>
<comment type="caution">
    <text evidence="1">The sequence shown here is derived from an EMBL/GenBank/DDBJ whole genome shotgun (WGS) entry which is preliminary data.</text>
</comment>
<dbReference type="RefSeq" id="WP_070352768.1">
    <property type="nucleotide sequence ID" value="NZ_CP043474.1"/>
</dbReference>
<dbReference type="Gene3D" id="3.30.530.20">
    <property type="match status" value="1"/>
</dbReference>
<dbReference type="Pfam" id="PF10604">
    <property type="entry name" value="Polyketide_cyc2"/>
    <property type="match status" value="1"/>
</dbReference>
<organism evidence="1 2">
    <name type="scientific">Mycolicibacterium grossiae</name>
    <dbReference type="NCBI Taxonomy" id="1552759"/>
    <lineage>
        <taxon>Bacteria</taxon>
        <taxon>Bacillati</taxon>
        <taxon>Actinomycetota</taxon>
        <taxon>Actinomycetes</taxon>
        <taxon>Mycobacteriales</taxon>
        <taxon>Mycobacteriaceae</taxon>
        <taxon>Mycolicibacterium</taxon>
    </lineage>
</organism>
<dbReference type="InterPro" id="IPR019587">
    <property type="entry name" value="Polyketide_cyclase/dehydratase"/>
</dbReference>
<dbReference type="CDD" id="cd07812">
    <property type="entry name" value="SRPBCC"/>
    <property type="match status" value="1"/>
</dbReference>
<dbReference type="Proteomes" id="UP000178953">
    <property type="component" value="Unassembled WGS sequence"/>
</dbReference>
<dbReference type="EMBL" id="MCHX01000017">
    <property type="protein sequence ID" value="OFJ54010.1"/>
    <property type="molecule type" value="Genomic_DNA"/>
</dbReference>
<sequence length="155" mass="16548">MTASGPATASASVTVAAPPEAVYALLTDLDAMAEIGAEVHAMRWRGDGSARPGAVFTGRNRNGSRTWSTRCQVTDAEPGRVFAFDVTSVVIPVAHWRYDIEATADGCVVTESTWDRRPGWFRAPAGFATGVRDRTSASAQHIQLTLQRLKAAAES</sequence>
<evidence type="ECO:0000313" key="2">
    <source>
        <dbReference type="Proteomes" id="UP000178953"/>
    </source>
</evidence>
<accession>A0A1E8Q7F0</accession>
<name>A0A1E8Q7F0_9MYCO</name>
<dbReference type="AlphaFoldDB" id="A0A1E8Q7F0"/>
<gene>
    <name evidence="1" type="ORF">BEL07_09090</name>
</gene>